<dbReference type="GO" id="GO:0006629">
    <property type="term" value="P:lipid metabolic process"/>
    <property type="evidence" value="ECO:0007669"/>
    <property type="project" value="InterPro"/>
</dbReference>
<keyword evidence="1" id="KW-0812">Transmembrane</keyword>
<evidence type="ECO:0000313" key="3">
    <source>
        <dbReference type="EMBL" id="AKK73458.1"/>
    </source>
</evidence>
<feature type="transmembrane region" description="Helical" evidence="1">
    <location>
        <begin position="47"/>
        <end position="67"/>
    </location>
</feature>
<evidence type="ECO:0000256" key="1">
    <source>
        <dbReference type="SAM" id="Phobius"/>
    </source>
</evidence>
<proteinExistence type="predicted"/>
<dbReference type="InterPro" id="IPR005804">
    <property type="entry name" value="FA_desaturase_dom"/>
</dbReference>
<feature type="transmembrane region" description="Helical" evidence="1">
    <location>
        <begin position="241"/>
        <end position="263"/>
    </location>
</feature>
<dbReference type="KEGG" id="cgn:OK18_13370"/>
<reference evidence="3 4" key="1">
    <citation type="submission" date="2014-11" db="EMBL/GenBank/DDBJ databases">
        <authorList>
            <person name="Park G.-S."/>
            <person name="Hong S.-J."/>
            <person name="Jung B.K."/>
            <person name="Khan A.R."/>
            <person name="Kwak Y."/>
            <person name="Shin J.-H."/>
        </authorList>
    </citation>
    <scope>NUCLEOTIDE SEQUENCE [LARGE SCALE GENOMIC DNA]</scope>
    <source>
        <strain evidence="3 4">DSM 27622</strain>
    </source>
</reference>
<dbReference type="PATRIC" id="fig|1324352.5.peg.2774"/>
<dbReference type="STRING" id="1324352.OK18_13370"/>
<keyword evidence="1" id="KW-1133">Transmembrane helix</keyword>
<gene>
    <name evidence="3" type="ORF">OK18_13370</name>
</gene>
<keyword evidence="1" id="KW-0472">Membrane</keyword>
<name>A0A0G3M5Z0_CHRGL</name>
<sequence length="361" mass="43247">MEKFLFLWKNHTEVKHQETSRLIRKEINQSYEQLKEAYPLLKKQNGIGLAIFLIAVTAIMVTSVGWYKAVIPTWLMIVVNAFFMGILHEIEHDLIHWLYFKKQKPVHHLMLFSVWILRPLTVNPWIRRTLHYHHHKFSGTLHDVEERSVTNGERWSFKRLITTPDIVLGGLFRLHRMYHDMDREVKNGNLKMETSATLKRITFLSIIPVTVFAHVILYLFFADQLLVWINIKFMTAFSFPYYIDSMLDSLNVVIYTILLPNLLRQFCLHFITSNMHYFGDVEEGNVIEQTQVLNVWWTFPMQLFCFFFGWTHSIHHFVVNETFYVRHIGRKKAQNILRKYGVRFNDLGTFRRANRFREYTE</sequence>
<dbReference type="Proteomes" id="UP000035213">
    <property type="component" value="Chromosome"/>
</dbReference>
<dbReference type="AlphaFoldDB" id="A0A0G3M5Z0"/>
<dbReference type="Pfam" id="PF00487">
    <property type="entry name" value="FA_desaturase"/>
    <property type="match status" value="1"/>
</dbReference>
<feature type="transmembrane region" description="Helical" evidence="1">
    <location>
        <begin position="201"/>
        <end position="221"/>
    </location>
</feature>
<feature type="domain" description="Fatty acid desaturase" evidence="2">
    <location>
        <begin position="73"/>
        <end position="345"/>
    </location>
</feature>
<feature type="transmembrane region" description="Helical" evidence="1">
    <location>
        <begin position="73"/>
        <end position="90"/>
    </location>
</feature>
<organism evidence="3 4">
    <name type="scientific">Chryseobacterium gallinarum</name>
    <dbReference type="NCBI Taxonomy" id="1324352"/>
    <lineage>
        <taxon>Bacteria</taxon>
        <taxon>Pseudomonadati</taxon>
        <taxon>Bacteroidota</taxon>
        <taxon>Flavobacteriia</taxon>
        <taxon>Flavobacteriales</taxon>
        <taxon>Weeksellaceae</taxon>
        <taxon>Chryseobacterium group</taxon>
        <taxon>Chryseobacterium</taxon>
    </lineage>
</organism>
<protein>
    <recommendedName>
        <fullName evidence="2">Fatty acid desaturase domain-containing protein</fullName>
    </recommendedName>
</protein>
<evidence type="ECO:0000259" key="2">
    <source>
        <dbReference type="Pfam" id="PF00487"/>
    </source>
</evidence>
<evidence type="ECO:0000313" key="4">
    <source>
        <dbReference type="Proteomes" id="UP000035213"/>
    </source>
</evidence>
<dbReference type="EMBL" id="CP009928">
    <property type="protein sequence ID" value="AKK73458.1"/>
    <property type="molecule type" value="Genomic_DNA"/>
</dbReference>
<accession>A0A0G3M5Z0</accession>